<reference evidence="2 3" key="1">
    <citation type="submission" date="2024-04" db="EMBL/GenBank/DDBJ databases">
        <authorList>
            <person name="Fracassetti M."/>
        </authorList>
    </citation>
    <scope>NUCLEOTIDE SEQUENCE [LARGE SCALE GENOMIC DNA]</scope>
</reference>
<keyword evidence="3" id="KW-1185">Reference proteome</keyword>
<dbReference type="Proteomes" id="UP001497516">
    <property type="component" value="Chromosome 2"/>
</dbReference>
<gene>
    <name evidence="2" type="ORF">LTRI10_LOCUS12959</name>
</gene>
<feature type="region of interest" description="Disordered" evidence="1">
    <location>
        <begin position="15"/>
        <end position="51"/>
    </location>
</feature>
<protein>
    <submittedName>
        <fullName evidence="2">Uncharacterized protein</fullName>
    </submittedName>
</protein>
<evidence type="ECO:0000313" key="2">
    <source>
        <dbReference type="EMBL" id="CAL1370865.1"/>
    </source>
</evidence>
<sequence>MDGIGRRESLFGDHCHLSQDLPSMKKNEAERHDRDGDFQLSGRRRRPRRPRRSVLLLMAPVMGEMRIGTEMAENWRRRKLLFGCTDSDAAVAGETGR</sequence>
<name>A0AAV2DAG0_9ROSI</name>
<dbReference type="EMBL" id="OZ034815">
    <property type="protein sequence ID" value="CAL1370865.1"/>
    <property type="molecule type" value="Genomic_DNA"/>
</dbReference>
<accession>A0AAV2DAG0</accession>
<evidence type="ECO:0000256" key="1">
    <source>
        <dbReference type="SAM" id="MobiDB-lite"/>
    </source>
</evidence>
<proteinExistence type="predicted"/>
<feature type="compositionally biased region" description="Basic and acidic residues" evidence="1">
    <location>
        <begin position="15"/>
        <end position="37"/>
    </location>
</feature>
<evidence type="ECO:0000313" key="3">
    <source>
        <dbReference type="Proteomes" id="UP001497516"/>
    </source>
</evidence>
<dbReference type="AlphaFoldDB" id="A0AAV2DAG0"/>
<feature type="compositionally biased region" description="Basic residues" evidence="1">
    <location>
        <begin position="42"/>
        <end position="51"/>
    </location>
</feature>
<organism evidence="2 3">
    <name type="scientific">Linum trigynum</name>
    <dbReference type="NCBI Taxonomy" id="586398"/>
    <lineage>
        <taxon>Eukaryota</taxon>
        <taxon>Viridiplantae</taxon>
        <taxon>Streptophyta</taxon>
        <taxon>Embryophyta</taxon>
        <taxon>Tracheophyta</taxon>
        <taxon>Spermatophyta</taxon>
        <taxon>Magnoliopsida</taxon>
        <taxon>eudicotyledons</taxon>
        <taxon>Gunneridae</taxon>
        <taxon>Pentapetalae</taxon>
        <taxon>rosids</taxon>
        <taxon>fabids</taxon>
        <taxon>Malpighiales</taxon>
        <taxon>Linaceae</taxon>
        <taxon>Linum</taxon>
    </lineage>
</organism>